<name>A0AC60QCR9_IXOPE</name>
<accession>A0AC60QCR9</accession>
<reference evidence="1 2" key="1">
    <citation type="journal article" date="2020" name="Cell">
        <title>Large-Scale Comparative Analyses of Tick Genomes Elucidate Their Genetic Diversity and Vector Capacities.</title>
        <authorList>
            <consortium name="Tick Genome and Microbiome Consortium (TIGMIC)"/>
            <person name="Jia N."/>
            <person name="Wang J."/>
            <person name="Shi W."/>
            <person name="Du L."/>
            <person name="Sun Y."/>
            <person name="Zhan W."/>
            <person name="Jiang J.F."/>
            <person name="Wang Q."/>
            <person name="Zhang B."/>
            <person name="Ji P."/>
            <person name="Bell-Sakyi L."/>
            <person name="Cui X.M."/>
            <person name="Yuan T.T."/>
            <person name="Jiang B.G."/>
            <person name="Yang W.F."/>
            <person name="Lam T.T."/>
            <person name="Chang Q.C."/>
            <person name="Ding S.J."/>
            <person name="Wang X.J."/>
            <person name="Zhu J.G."/>
            <person name="Ruan X.D."/>
            <person name="Zhao L."/>
            <person name="Wei J.T."/>
            <person name="Ye R.Z."/>
            <person name="Que T.C."/>
            <person name="Du C.H."/>
            <person name="Zhou Y.H."/>
            <person name="Cheng J.X."/>
            <person name="Dai P.F."/>
            <person name="Guo W.B."/>
            <person name="Han X.H."/>
            <person name="Huang E.J."/>
            <person name="Li L.F."/>
            <person name="Wei W."/>
            <person name="Gao Y.C."/>
            <person name="Liu J.Z."/>
            <person name="Shao H.Z."/>
            <person name="Wang X."/>
            <person name="Wang C.C."/>
            <person name="Yang T.C."/>
            <person name="Huo Q.B."/>
            <person name="Li W."/>
            <person name="Chen H.Y."/>
            <person name="Chen S.E."/>
            <person name="Zhou L.G."/>
            <person name="Ni X.B."/>
            <person name="Tian J.H."/>
            <person name="Sheng Y."/>
            <person name="Liu T."/>
            <person name="Pan Y.S."/>
            <person name="Xia L.Y."/>
            <person name="Li J."/>
            <person name="Zhao F."/>
            <person name="Cao W.C."/>
        </authorList>
    </citation>
    <scope>NUCLEOTIDE SEQUENCE [LARGE SCALE GENOMIC DNA]</scope>
    <source>
        <strain evidence="1">Iper-2018</strain>
    </source>
</reference>
<dbReference type="Proteomes" id="UP000805193">
    <property type="component" value="Unassembled WGS sequence"/>
</dbReference>
<organism evidence="1 2">
    <name type="scientific">Ixodes persulcatus</name>
    <name type="common">Taiga tick</name>
    <dbReference type="NCBI Taxonomy" id="34615"/>
    <lineage>
        <taxon>Eukaryota</taxon>
        <taxon>Metazoa</taxon>
        <taxon>Ecdysozoa</taxon>
        <taxon>Arthropoda</taxon>
        <taxon>Chelicerata</taxon>
        <taxon>Arachnida</taxon>
        <taxon>Acari</taxon>
        <taxon>Parasitiformes</taxon>
        <taxon>Ixodida</taxon>
        <taxon>Ixodoidea</taxon>
        <taxon>Ixodidae</taxon>
        <taxon>Ixodinae</taxon>
        <taxon>Ixodes</taxon>
    </lineage>
</organism>
<sequence>MIRAIALELRRDRHTFTIKWIPGHPGVKGNELAKNAEREALSRIPENSPKVSSSEATQEQ</sequence>
<evidence type="ECO:0000313" key="2">
    <source>
        <dbReference type="Proteomes" id="UP000805193"/>
    </source>
</evidence>
<evidence type="ECO:0000313" key="1">
    <source>
        <dbReference type="EMBL" id="KAG0431897.1"/>
    </source>
</evidence>
<keyword evidence="2" id="KW-1185">Reference proteome</keyword>
<proteinExistence type="predicted"/>
<protein>
    <submittedName>
        <fullName evidence="1">Uncharacterized protein</fullName>
    </submittedName>
</protein>
<dbReference type="EMBL" id="JABSTQ010009187">
    <property type="protein sequence ID" value="KAG0431897.1"/>
    <property type="molecule type" value="Genomic_DNA"/>
</dbReference>
<gene>
    <name evidence="1" type="ORF">HPB47_021351</name>
</gene>
<comment type="caution">
    <text evidence="1">The sequence shown here is derived from an EMBL/GenBank/DDBJ whole genome shotgun (WGS) entry which is preliminary data.</text>
</comment>